<dbReference type="AlphaFoldDB" id="A0A9N9IBN4"/>
<sequence>MKDYDCYKIYPNCTCNFFNFNKICDQCDSTCEYKLAAWECRKISSDIVGPFEFDSDTEKTTFVNKLGMTLTNGQGYCIKAQDSKYIDEYSNNKYIIKQKLSYNTFTLNDLLNIISQDQYVIKQRNKSPIKIVSKFNIFTGQDSLDDLFSFRKKVYSNIVLEHQEKRYALH</sequence>
<protein>
    <submittedName>
        <fullName evidence="1">10594_t:CDS:1</fullName>
    </submittedName>
</protein>
<name>A0A9N9IBN4_9GLOM</name>
<dbReference type="Proteomes" id="UP000789759">
    <property type="component" value="Unassembled WGS sequence"/>
</dbReference>
<evidence type="ECO:0000313" key="1">
    <source>
        <dbReference type="EMBL" id="CAG8728207.1"/>
    </source>
</evidence>
<gene>
    <name evidence="1" type="ORF">CPELLU_LOCUS13317</name>
</gene>
<feature type="non-terminal residue" evidence="1">
    <location>
        <position position="1"/>
    </location>
</feature>
<proteinExistence type="predicted"/>
<comment type="caution">
    <text evidence="1">The sequence shown here is derived from an EMBL/GenBank/DDBJ whole genome shotgun (WGS) entry which is preliminary data.</text>
</comment>
<keyword evidence="2" id="KW-1185">Reference proteome</keyword>
<organism evidence="1 2">
    <name type="scientific">Cetraspora pellucida</name>
    <dbReference type="NCBI Taxonomy" id="1433469"/>
    <lineage>
        <taxon>Eukaryota</taxon>
        <taxon>Fungi</taxon>
        <taxon>Fungi incertae sedis</taxon>
        <taxon>Mucoromycota</taxon>
        <taxon>Glomeromycotina</taxon>
        <taxon>Glomeromycetes</taxon>
        <taxon>Diversisporales</taxon>
        <taxon>Gigasporaceae</taxon>
        <taxon>Cetraspora</taxon>
    </lineage>
</organism>
<accession>A0A9N9IBN4</accession>
<dbReference type="OrthoDB" id="2446286at2759"/>
<reference evidence="1" key="1">
    <citation type="submission" date="2021-06" db="EMBL/GenBank/DDBJ databases">
        <authorList>
            <person name="Kallberg Y."/>
            <person name="Tangrot J."/>
            <person name="Rosling A."/>
        </authorList>
    </citation>
    <scope>NUCLEOTIDE SEQUENCE</scope>
    <source>
        <strain evidence="1">FL966</strain>
    </source>
</reference>
<dbReference type="EMBL" id="CAJVQA010013991">
    <property type="protein sequence ID" value="CAG8728207.1"/>
    <property type="molecule type" value="Genomic_DNA"/>
</dbReference>
<feature type="non-terminal residue" evidence="1">
    <location>
        <position position="170"/>
    </location>
</feature>
<evidence type="ECO:0000313" key="2">
    <source>
        <dbReference type="Proteomes" id="UP000789759"/>
    </source>
</evidence>